<gene>
    <name evidence="2" type="ORF">TMI583_LOCUS46226</name>
</gene>
<evidence type="ECO:0000313" key="3">
    <source>
        <dbReference type="Proteomes" id="UP000682733"/>
    </source>
</evidence>
<comment type="caution">
    <text evidence="2">The sequence shown here is derived from an EMBL/GenBank/DDBJ whole genome shotgun (WGS) entry which is preliminary data.</text>
</comment>
<reference evidence="2" key="1">
    <citation type="submission" date="2021-02" db="EMBL/GenBank/DDBJ databases">
        <authorList>
            <person name="Nowell W R."/>
        </authorList>
    </citation>
    <scope>NUCLEOTIDE SEQUENCE</scope>
</reference>
<feature type="region of interest" description="Disordered" evidence="1">
    <location>
        <begin position="71"/>
        <end position="123"/>
    </location>
</feature>
<sequence>MFFLCFLSWLNNSGRQTSDTSQQLSEISDLLNSYQQKISLLHQEITFLKQELSDRDKDLSVLRVQYKILKRSRSAESHSVESLNQNSSNGRGKQRGINGTNSENDDDHRSRRGVSVDSASNLQ</sequence>
<dbReference type="EMBL" id="CAJOBA010085245">
    <property type="protein sequence ID" value="CAF4460424.1"/>
    <property type="molecule type" value="Genomic_DNA"/>
</dbReference>
<dbReference type="AlphaFoldDB" id="A0A8S2WTV6"/>
<accession>A0A8S2WTV6</accession>
<evidence type="ECO:0000256" key="1">
    <source>
        <dbReference type="SAM" id="MobiDB-lite"/>
    </source>
</evidence>
<feature type="non-terminal residue" evidence="2">
    <location>
        <position position="123"/>
    </location>
</feature>
<dbReference type="Proteomes" id="UP000682733">
    <property type="component" value="Unassembled WGS sequence"/>
</dbReference>
<protein>
    <submittedName>
        <fullName evidence="2">Uncharacterized protein</fullName>
    </submittedName>
</protein>
<evidence type="ECO:0000313" key="2">
    <source>
        <dbReference type="EMBL" id="CAF4460424.1"/>
    </source>
</evidence>
<name>A0A8S2WTV6_9BILA</name>
<feature type="compositionally biased region" description="Polar residues" evidence="1">
    <location>
        <begin position="80"/>
        <end position="102"/>
    </location>
</feature>
<proteinExistence type="predicted"/>
<organism evidence="2 3">
    <name type="scientific">Didymodactylos carnosus</name>
    <dbReference type="NCBI Taxonomy" id="1234261"/>
    <lineage>
        <taxon>Eukaryota</taxon>
        <taxon>Metazoa</taxon>
        <taxon>Spiralia</taxon>
        <taxon>Gnathifera</taxon>
        <taxon>Rotifera</taxon>
        <taxon>Eurotatoria</taxon>
        <taxon>Bdelloidea</taxon>
        <taxon>Philodinida</taxon>
        <taxon>Philodinidae</taxon>
        <taxon>Didymodactylos</taxon>
    </lineage>
</organism>